<comment type="catalytic activity">
    <reaction evidence="18">
        <text>L-seryl-[protein] + ATP = O-phospho-L-seryl-[protein] + ADP + H(+)</text>
        <dbReference type="Rhea" id="RHEA:17989"/>
        <dbReference type="Rhea" id="RHEA-COMP:9863"/>
        <dbReference type="Rhea" id="RHEA-COMP:11604"/>
        <dbReference type="ChEBI" id="CHEBI:15378"/>
        <dbReference type="ChEBI" id="CHEBI:29999"/>
        <dbReference type="ChEBI" id="CHEBI:30616"/>
        <dbReference type="ChEBI" id="CHEBI:83421"/>
        <dbReference type="ChEBI" id="CHEBI:456216"/>
        <dbReference type="EC" id="2.7.11.1"/>
    </reaction>
</comment>
<dbReference type="InterPro" id="IPR008979">
    <property type="entry name" value="Galactose-bd-like_sf"/>
</dbReference>
<evidence type="ECO:0000256" key="15">
    <source>
        <dbReference type="ARBA" id="ARBA00023170"/>
    </source>
</evidence>
<dbReference type="SUPFAM" id="SSF56112">
    <property type="entry name" value="Protein kinase-like (PK-like)"/>
    <property type="match status" value="2"/>
</dbReference>
<feature type="signal peptide" evidence="21">
    <location>
        <begin position="1"/>
        <end position="25"/>
    </location>
</feature>
<dbReference type="InterPro" id="IPR001611">
    <property type="entry name" value="Leu-rich_rpt"/>
</dbReference>
<evidence type="ECO:0000256" key="21">
    <source>
        <dbReference type="SAM" id="SignalP"/>
    </source>
</evidence>
<dbReference type="InterPro" id="IPR051824">
    <property type="entry name" value="LRR_Rcpt-Like_S/T_Kinase"/>
</dbReference>
<evidence type="ECO:0000256" key="6">
    <source>
        <dbReference type="ARBA" id="ARBA00022679"/>
    </source>
</evidence>
<evidence type="ECO:0000256" key="12">
    <source>
        <dbReference type="ARBA" id="ARBA00022840"/>
    </source>
</evidence>
<dbReference type="PROSITE" id="PS50011">
    <property type="entry name" value="PROTEIN_KINASE_DOM"/>
    <property type="match status" value="2"/>
</dbReference>
<feature type="region of interest" description="Disordered" evidence="19">
    <location>
        <begin position="1976"/>
        <end position="2022"/>
    </location>
</feature>
<evidence type="ECO:0000256" key="19">
    <source>
        <dbReference type="SAM" id="MobiDB-lite"/>
    </source>
</evidence>
<keyword evidence="6" id="KW-0808">Transferase</keyword>
<name>A0A5B6W9B9_9ROSI</name>
<evidence type="ECO:0000256" key="4">
    <source>
        <dbReference type="ARBA" id="ARBA00022553"/>
    </source>
</evidence>
<evidence type="ECO:0000256" key="10">
    <source>
        <dbReference type="ARBA" id="ARBA00022741"/>
    </source>
</evidence>
<dbReference type="Proteomes" id="UP000325315">
    <property type="component" value="Unassembled WGS sequence"/>
</dbReference>
<dbReference type="GO" id="GO:0005524">
    <property type="term" value="F:ATP binding"/>
    <property type="evidence" value="ECO:0007669"/>
    <property type="project" value="UniProtKB-KW"/>
</dbReference>
<dbReference type="InterPro" id="IPR003591">
    <property type="entry name" value="Leu-rich_rpt_typical-subtyp"/>
</dbReference>
<comment type="catalytic activity">
    <reaction evidence="17">
        <text>L-threonyl-[protein] + ATP = O-phospho-L-threonyl-[protein] + ADP + H(+)</text>
        <dbReference type="Rhea" id="RHEA:46608"/>
        <dbReference type="Rhea" id="RHEA-COMP:11060"/>
        <dbReference type="Rhea" id="RHEA-COMP:11605"/>
        <dbReference type="ChEBI" id="CHEBI:15378"/>
        <dbReference type="ChEBI" id="CHEBI:30013"/>
        <dbReference type="ChEBI" id="CHEBI:30616"/>
        <dbReference type="ChEBI" id="CHEBI:61977"/>
        <dbReference type="ChEBI" id="CHEBI:456216"/>
        <dbReference type="EC" id="2.7.11.1"/>
    </reaction>
</comment>
<dbReference type="FunFam" id="3.30.200.20:FF:000217">
    <property type="entry name" value="probable LRR receptor-like serine/threonine-protein kinase At1g53430"/>
    <property type="match status" value="2"/>
</dbReference>
<comment type="caution">
    <text evidence="23">The sequence shown here is derived from an EMBL/GenBank/DDBJ whole genome shotgun (WGS) entry which is preliminary data.</text>
</comment>
<feature type="transmembrane region" description="Helical" evidence="20">
    <location>
        <begin position="594"/>
        <end position="616"/>
    </location>
</feature>
<keyword evidence="11 23" id="KW-0418">Kinase</keyword>
<keyword evidence="9" id="KW-0677">Repeat</keyword>
<keyword evidence="16" id="KW-0325">Glycoprotein</keyword>
<keyword evidence="24" id="KW-1185">Reference proteome</keyword>
<keyword evidence="12" id="KW-0067">ATP-binding</keyword>
<keyword evidence="10" id="KW-0547">Nucleotide-binding</keyword>
<evidence type="ECO:0000313" key="23">
    <source>
        <dbReference type="EMBL" id="KAA3478056.1"/>
    </source>
</evidence>
<dbReference type="InterPro" id="IPR008271">
    <property type="entry name" value="Ser/Thr_kinase_AS"/>
</dbReference>
<dbReference type="Gene3D" id="1.10.510.10">
    <property type="entry name" value="Transferase(Phosphotransferase) domain 1"/>
    <property type="match status" value="2"/>
</dbReference>
<dbReference type="SMART" id="SM00369">
    <property type="entry name" value="LRR_TYP"/>
    <property type="match status" value="4"/>
</dbReference>
<dbReference type="PROSITE" id="PS00108">
    <property type="entry name" value="PROTEIN_KINASE_ST"/>
    <property type="match status" value="2"/>
</dbReference>
<evidence type="ECO:0000256" key="2">
    <source>
        <dbReference type="ARBA" id="ARBA00012513"/>
    </source>
</evidence>
<dbReference type="EMBL" id="SMMG02000004">
    <property type="protein sequence ID" value="KAA3478056.1"/>
    <property type="molecule type" value="Genomic_DNA"/>
</dbReference>
<dbReference type="Gene3D" id="3.30.200.20">
    <property type="entry name" value="Phosphorylase Kinase, domain 1"/>
    <property type="match status" value="2"/>
</dbReference>
<evidence type="ECO:0000256" key="9">
    <source>
        <dbReference type="ARBA" id="ARBA00022737"/>
    </source>
</evidence>
<dbReference type="GO" id="GO:0004674">
    <property type="term" value="F:protein serine/threonine kinase activity"/>
    <property type="evidence" value="ECO:0007669"/>
    <property type="project" value="UniProtKB-KW"/>
</dbReference>
<evidence type="ECO:0000256" key="16">
    <source>
        <dbReference type="ARBA" id="ARBA00023180"/>
    </source>
</evidence>
<dbReference type="FunFam" id="1.10.510.10:FF:000044">
    <property type="entry name" value="Putative LRR receptor-like serine/threonine-protein kinase"/>
    <property type="match status" value="2"/>
</dbReference>
<dbReference type="FunFam" id="2.60.120.430:FF:000004">
    <property type="entry name" value="Putative leucine-rich repeat receptor-like serine/threonine-protein kinase"/>
    <property type="match status" value="2"/>
</dbReference>
<feature type="compositionally biased region" description="Low complexity" evidence="19">
    <location>
        <begin position="1989"/>
        <end position="2012"/>
    </location>
</feature>
<dbReference type="Pfam" id="PF11721">
    <property type="entry name" value="Malectin"/>
    <property type="match status" value="2"/>
</dbReference>
<evidence type="ECO:0000256" key="3">
    <source>
        <dbReference type="ARBA" id="ARBA00022527"/>
    </source>
</evidence>
<accession>A0A5B6W9B9</accession>
<evidence type="ECO:0000256" key="14">
    <source>
        <dbReference type="ARBA" id="ARBA00023136"/>
    </source>
</evidence>
<dbReference type="PANTHER" id="PTHR48006:SF72">
    <property type="entry name" value="LRR RECEPTOR-LIKE SERINE_THREONINE-PROTEIN KINASE RFK1-RELATED"/>
    <property type="match status" value="1"/>
</dbReference>
<keyword evidence="3" id="KW-0723">Serine/threonine-protein kinase</keyword>
<evidence type="ECO:0000256" key="13">
    <source>
        <dbReference type="ARBA" id="ARBA00022989"/>
    </source>
</evidence>
<dbReference type="Pfam" id="PF00560">
    <property type="entry name" value="LRR_1"/>
    <property type="match status" value="5"/>
</dbReference>
<proteinExistence type="predicted"/>
<dbReference type="CDD" id="cd14066">
    <property type="entry name" value="STKc_IRAK"/>
    <property type="match status" value="2"/>
</dbReference>
<dbReference type="SUPFAM" id="SSF52058">
    <property type="entry name" value="L domain-like"/>
    <property type="match status" value="2"/>
</dbReference>
<dbReference type="Gene3D" id="3.80.10.10">
    <property type="entry name" value="Ribonuclease Inhibitor"/>
    <property type="match status" value="5"/>
</dbReference>
<evidence type="ECO:0000256" key="17">
    <source>
        <dbReference type="ARBA" id="ARBA00047899"/>
    </source>
</evidence>
<sequence>MLIKTLILLSYLLALSWIGKHKVEAATLPEDEVTVLNQIARTMGAINWNFDGNVCQENDTATVDIGFVPERNVTCHCENDTCHVTHLIFKRQNLPGELPSGLVNLPNLKEMLYCNNLNIACSDFAYNYLNGSIPTEWGSMQLEKISVFGNRLFGSIPSFLGNISTLKYLDLEVNNFSGQVPPELRQLVNLETLRLSSNRLSGNLPSELADLRNLRDFRINDNNFNGSIPDFFQNWNNLTRLEIQGSGLEGPIPSSISALENLTILTISDINGANQPFPDVRKMTRIKRIILKKCSISGEIPEYVWKMTALRVLDLSFNSINGELEGVILPGKLKFLFLTGNNLTGNIPQSILKTGTTVDLSYNSFAWQSPQQPACQPLSNVNLFHSSSSNSHSLYVNCGGDDVSINGKTYIGDRTFGSGGAATLYRNGDKWGFSNTGDFRDDDDEVNSQLRFTKAVQSTNLSELYTTARLSPLSLTYYHYCLENGNYNVTLHFAEIQFSNNETFASLGRRLFDIYIQDEVKEQDFDIEAEAKAALVPFAKSYNVSVTNGRLEIRFYWAGKGTQAIPDRGTHGPLISAISLENPAFDQSKKKNNVVPIVVGIVGAFLVVFASGILLWRYHFKAKNQREKDPEGLDVQIISFTLKQIKVATNNFDSANKIGEGGFGPVYKGQLADGTVIAVKQLSSKSTQGNREFMNEIGMVSCSQHPNLVKLYGCCIEGNQLLLVYEYLENNCLSRAWFGPENSKINLDWPTRHKICTGIAKGLAFLHEESRLKIVHRDIKGTNVLLDRDLNPKISDFGLAKLHEEEKTHISTRVAGTIGYIAPEYALWGYLTYKADVYSFGILALEIASGKHNMSYGPENKYTCLLDWASNLQQNGKLLELVDEELGGEYNMVEAEGMIKIGLLCSNGSPSLRPTMSEVVSMLEGRSGIPEIVPDPGSYNQDLRFKAIRDHHKSMNNNNSKWSSSSTSGNEIEESYLRFKAMESQTSMSAASWTASSTMSPILVTHDCEVPLKHGVRTSQDGGRTLIELLLIVSLKVTVIMVTKKLFVFWIIAMGCFSLLRYSESKVPEEEVDALEEITTAMGSTYWKFIGDSCEIEMVGVTLVPPKNSEHEIYCECEADDTACHVVRIAIKGYNLPGILPPQLVKLPYLREIDFAYNYLNGTIPIEWASMKLTSISLLVNHLSGEIPKYLGNITTLTYLSLEANQFSGPVPPELGNLGNLTTLMLSSNQLTGNLPVTFSLLKNLTDLRINDNNFNGTIPGFIQNWEQLSRLEMHASGLKGPIPVNLSPLRSLLVLRISDINGPSQDFPVLRDMKGLVTLVLRSCNISGEIPDYIWAMKNLEMLDLSFNNLVGKIPTRISADRLRFVGNMLSGDVPDSILKQGSSIDLSYNNFEWQGPEKPVCQENMRGALPCKKDFTCPQYSNCLHGTRIKEHKTNILYEGDGDVEGGAAKYYIKEDSYWGFSITGDFMDDNDFQNTRYTVSKPLSNISELYTTARRAPISLTYFHYCLENGNYTITFNFAELQFTPDEAYNSLGRRIFDIYGQEKLVWKDFNIESEAKGSLKPLVKQISNVSVTTNFLEIRFFWDGKGTTRIPQRSAYGPLVSAISVISDSKSCSKRKNNGSSYAIVVGVLGSCVVLFTLGILWWKGHLLVKYWWKEDTKEDSSSGNFTLKQIKVATDDFDPANKIGDGGFGPVYKGQLSDGTRIAVKQLSSKSRQGNREFLNEIGMISCLQHPNLVKLHGFCVERDQLLLVYEYMENNSLARALFENNQLELDWPTRLRICIGIAKGLAFLHEESRLKIVHRDIKATNVLLDSDLNPKISDFGLARLDEEEKTHITTRVAGTIGYMAPEYALWGHLTHKADVYSFGVLTMELVSGKNTNNFMPSEKFVCLLDWACHLQQSENFIALLDERLRSKVKKEEVQLMVKVALLCTNASASLRPTMSEVVNMLEGRPSVPDSIPEPSSFTEDLRFKAMRDLQQQKQDHSSSRSQTQNSTSVHSFYSSSTSNNSNEIKPDSGFCQ</sequence>
<dbReference type="SUPFAM" id="SSF49785">
    <property type="entry name" value="Galactose-binding domain-like"/>
    <property type="match status" value="1"/>
</dbReference>
<keyword evidence="15 23" id="KW-0675">Receptor</keyword>
<keyword evidence="13 20" id="KW-1133">Transmembrane helix</keyword>
<dbReference type="FunFam" id="3.80.10.10:FF:000095">
    <property type="entry name" value="LRR receptor-like serine/threonine-protein kinase GSO1"/>
    <property type="match status" value="1"/>
</dbReference>
<feature type="chain" id="PRO_5023051407" description="non-specific serine/threonine protein kinase" evidence="21">
    <location>
        <begin position="26"/>
        <end position="2022"/>
    </location>
</feature>
<keyword evidence="14 20" id="KW-0472">Membrane</keyword>
<evidence type="ECO:0000313" key="24">
    <source>
        <dbReference type="Proteomes" id="UP000325315"/>
    </source>
</evidence>
<evidence type="ECO:0000256" key="1">
    <source>
        <dbReference type="ARBA" id="ARBA00004479"/>
    </source>
</evidence>
<feature type="domain" description="Protein kinase" evidence="22">
    <location>
        <begin position="1682"/>
        <end position="1957"/>
    </location>
</feature>
<evidence type="ECO:0000259" key="22">
    <source>
        <dbReference type="PROSITE" id="PS50011"/>
    </source>
</evidence>
<evidence type="ECO:0000256" key="18">
    <source>
        <dbReference type="ARBA" id="ARBA00048679"/>
    </source>
</evidence>
<evidence type="ECO:0000256" key="20">
    <source>
        <dbReference type="SAM" id="Phobius"/>
    </source>
</evidence>
<dbReference type="InterPro" id="IPR021720">
    <property type="entry name" value="Malectin_dom"/>
</dbReference>
<dbReference type="EC" id="2.7.11.1" evidence="2"/>
<keyword evidence="5" id="KW-0433">Leucine-rich repeat</keyword>
<comment type="subcellular location">
    <subcellularLocation>
        <location evidence="1">Membrane</location>
        <topology evidence="1">Single-pass type I membrane protein</topology>
    </subcellularLocation>
</comment>
<dbReference type="SMART" id="SM00220">
    <property type="entry name" value="S_TKc"/>
    <property type="match status" value="2"/>
</dbReference>
<keyword evidence="4" id="KW-0597">Phosphoprotein</keyword>
<evidence type="ECO:0000256" key="8">
    <source>
        <dbReference type="ARBA" id="ARBA00022729"/>
    </source>
</evidence>
<dbReference type="Gene3D" id="2.60.120.430">
    <property type="entry name" value="Galactose-binding lectin"/>
    <property type="match status" value="2"/>
</dbReference>
<evidence type="ECO:0000256" key="5">
    <source>
        <dbReference type="ARBA" id="ARBA00022614"/>
    </source>
</evidence>
<dbReference type="PANTHER" id="PTHR48006">
    <property type="entry name" value="LEUCINE-RICH REPEAT-CONTAINING PROTEIN DDB_G0281931-RELATED"/>
    <property type="match status" value="1"/>
</dbReference>
<evidence type="ECO:0000256" key="11">
    <source>
        <dbReference type="ARBA" id="ARBA00022777"/>
    </source>
</evidence>
<keyword evidence="8 21" id="KW-0732">Signal</keyword>
<dbReference type="InterPro" id="IPR032675">
    <property type="entry name" value="LRR_dom_sf"/>
</dbReference>
<dbReference type="InterPro" id="IPR011009">
    <property type="entry name" value="Kinase-like_dom_sf"/>
</dbReference>
<dbReference type="FunFam" id="3.80.10.10:FF:000452">
    <property type="entry name" value="Probable LRR receptor-like serine/threonine-protein kinase RFK1"/>
    <property type="match status" value="1"/>
</dbReference>
<protein>
    <recommendedName>
        <fullName evidence="2">non-specific serine/threonine protein kinase</fullName>
        <ecNumber evidence="2">2.7.11.1</ecNumber>
    </recommendedName>
</protein>
<feature type="domain" description="Protein kinase" evidence="22">
    <location>
        <begin position="652"/>
        <end position="932"/>
    </location>
</feature>
<reference evidence="24" key="1">
    <citation type="journal article" date="2019" name="Plant Biotechnol. J.">
        <title>Genome sequencing of the Australian wild diploid species Gossypium australe highlights disease resistance and delayed gland morphogenesis.</title>
        <authorList>
            <person name="Cai Y."/>
            <person name="Cai X."/>
            <person name="Wang Q."/>
            <person name="Wang P."/>
            <person name="Zhang Y."/>
            <person name="Cai C."/>
            <person name="Xu Y."/>
            <person name="Wang K."/>
            <person name="Zhou Z."/>
            <person name="Wang C."/>
            <person name="Geng S."/>
            <person name="Li B."/>
            <person name="Dong Q."/>
            <person name="Hou Y."/>
            <person name="Wang H."/>
            <person name="Ai P."/>
            <person name="Liu Z."/>
            <person name="Yi F."/>
            <person name="Sun M."/>
            <person name="An G."/>
            <person name="Cheng J."/>
            <person name="Zhang Y."/>
            <person name="Shi Q."/>
            <person name="Xie Y."/>
            <person name="Shi X."/>
            <person name="Chang Y."/>
            <person name="Huang F."/>
            <person name="Chen Y."/>
            <person name="Hong S."/>
            <person name="Mi L."/>
            <person name="Sun Q."/>
            <person name="Zhang L."/>
            <person name="Zhou B."/>
            <person name="Peng R."/>
            <person name="Zhang X."/>
            <person name="Liu F."/>
        </authorList>
    </citation>
    <scope>NUCLEOTIDE SEQUENCE [LARGE SCALE GENOMIC DNA]</scope>
    <source>
        <strain evidence="24">cv. PA1801</strain>
    </source>
</reference>
<dbReference type="GO" id="GO:0016020">
    <property type="term" value="C:membrane"/>
    <property type="evidence" value="ECO:0007669"/>
    <property type="project" value="UniProtKB-SubCell"/>
</dbReference>
<gene>
    <name evidence="23" type="ORF">EPI10_011894</name>
</gene>
<dbReference type="FunFam" id="3.80.10.10:FF:000433">
    <property type="entry name" value="Putative LRR receptor-like serine/threonine-protein kinase isoform A"/>
    <property type="match status" value="1"/>
</dbReference>
<dbReference type="Pfam" id="PF07714">
    <property type="entry name" value="PK_Tyr_Ser-Thr"/>
    <property type="match status" value="2"/>
</dbReference>
<evidence type="ECO:0000256" key="7">
    <source>
        <dbReference type="ARBA" id="ARBA00022692"/>
    </source>
</evidence>
<dbReference type="OrthoDB" id="1867350at2759"/>
<keyword evidence="7 20" id="KW-0812">Transmembrane</keyword>
<dbReference type="InterPro" id="IPR001245">
    <property type="entry name" value="Ser-Thr/Tyr_kinase_cat_dom"/>
</dbReference>
<dbReference type="InterPro" id="IPR000719">
    <property type="entry name" value="Prot_kinase_dom"/>
</dbReference>
<organism evidence="23 24">
    <name type="scientific">Gossypium australe</name>
    <dbReference type="NCBI Taxonomy" id="47621"/>
    <lineage>
        <taxon>Eukaryota</taxon>
        <taxon>Viridiplantae</taxon>
        <taxon>Streptophyta</taxon>
        <taxon>Embryophyta</taxon>
        <taxon>Tracheophyta</taxon>
        <taxon>Spermatophyta</taxon>
        <taxon>Magnoliopsida</taxon>
        <taxon>eudicotyledons</taxon>
        <taxon>Gunneridae</taxon>
        <taxon>Pentapetalae</taxon>
        <taxon>rosids</taxon>
        <taxon>malvids</taxon>
        <taxon>Malvales</taxon>
        <taxon>Malvaceae</taxon>
        <taxon>Malvoideae</taxon>
        <taxon>Gossypium</taxon>
    </lineage>
</organism>